<dbReference type="NCBIfam" id="TIGR02937">
    <property type="entry name" value="sigma70-ECF"/>
    <property type="match status" value="1"/>
</dbReference>
<keyword evidence="2" id="KW-0805">Transcription regulation</keyword>
<dbReference type="InterPro" id="IPR039425">
    <property type="entry name" value="RNA_pol_sigma-70-like"/>
</dbReference>
<dbReference type="SUPFAM" id="SSF88659">
    <property type="entry name" value="Sigma3 and sigma4 domains of RNA polymerase sigma factors"/>
    <property type="match status" value="1"/>
</dbReference>
<dbReference type="InterPro" id="IPR013249">
    <property type="entry name" value="RNA_pol_sigma70_r4_t2"/>
</dbReference>
<dbReference type="EMBL" id="JAELXS010000014">
    <property type="protein sequence ID" value="MBJ6123506.1"/>
    <property type="molecule type" value="Genomic_DNA"/>
</dbReference>
<dbReference type="InterPro" id="IPR013324">
    <property type="entry name" value="RNA_pol_sigma_r3/r4-like"/>
</dbReference>
<dbReference type="RefSeq" id="WP_199041071.1">
    <property type="nucleotide sequence ID" value="NZ_JAELXS010000014.1"/>
</dbReference>
<dbReference type="Proteomes" id="UP000640426">
    <property type="component" value="Unassembled WGS sequence"/>
</dbReference>
<dbReference type="Gene3D" id="1.10.10.10">
    <property type="entry name" value="Winged helix-like DNA-binding domain superfamily/Winged helix DNA-binding domain"/>
    <property type="match status" value="1"/>
</dbReference>
<evidence type="ECO:0000259" key="6">
    <source>
        <dbReference type="Pfam" id="PF04542"/>
    </source>
</evidence>
<dbReference type="Gene3D" id="1.10.1740.10">
    <property type="match status" value="1"/>
</dbReference>
<evidence type="ECO:0000256" key="5">
    <source>
        <dbReference type="SAM" id="MobiDB-lite"/>
    </source>
</evidence>
<evidence type="ECO:0000313" key="8">
    <source>
        <dbReference type="EMBL" id="MBJ6123506.1"/>
    </source>
</evidence>
<evidence type="ECO:0000256" key="2">
    <source>
        <dbReference type="ARBA" id="ARBA00023015"/>
    </source>
</evidence>
<comment type="caution">
    <text evidence="8">The sequence shown here is derived from an EMBL/GenBank/DDBJ whole genome shotgun (WGS) entry which is preliminary data.</text>
</comment>
<dbReference type="CDD" id="cd06171">
    <property type="entry name" value="Sigma70_r4"/>
    <property type="match status" value="1"/>
</dbReference>
<dbReference type="SUPFAM" id="SSF88946">
    <property type="entry name" value="Sigma2 domain of RNA polymerase sigma factors"/>
    <property type="match status" value="1"/>
</dbReference>
<gene>
    <name evidence="8" type="ORF">JAO74_17105</name>
</gene>
<dbReference type="PANTHER" id="PTHR43133">
    <property type="entry name" value="RNA POLYMERASE ECF-TYPE SIGMA FACTO"/>
    <property type="match status" value="1"/>
</dbReference>
<keyword evidence="4" id="KW-0804">Transcription</keyword>
<dbReference type="InterPro" id="IPR036388">
    <property type="entry name" value="WH-like_DNA-bd_sf"/>
</dbReference>
<comment type="similarity">
    <text evidence="1">Belongs to the sigma-70 factor family. ECF subfamily.</text>
</comment>
<evidence type="ECO:0000256" key="1">
    <source>
        <dbReference type="ARBA" id="ARBA00010641"/>
    </source>
</evidence>
<evidence type="ECO:0000256" key="4">
    <source>
        <dbReference type="ARBA" id="ARBA00023163"/>
    </source>
</evidence>
<evidence type="ECO:0000259" key="7">
    <source>
        <dbReference type="Pfam" id="PF08281"/>
    </source>
</evidence>
<dbReference type="Pfam" id="PF08281">
    <property type="entry name" value="Sigma70_r4_2"/>
    <property type="match status" value="1"/>
</dbReference>
<evidence type="ECO:0000313" key="9">
    <source>
        <dbReference type="Proteomes" id="UP000640426"/>
    </source>
</evidence>
<organism evidence="8 9">
    <name type="scientific">Sphingomonas mollis</name>
    <dbReference type="NCBI Taxonomy" id="2795726"/>
    <lineage>
        <taxon>Bacteria</taxon>
        <taxon>Pseudomonadati</taxon>
        <taxon>Pseudomonadota</taxon>
        <taxon>Alphaproteobacteria</taxon>
        <taxon>Sphingomonadales</taxon>
        <taxon>Sphingomonadaceae</taxon>
        <taxon>Sphingomonas</taxon>
    </lineage>
</organism>
<accession>A0ABS0XTY9</accession>
<protein>
    <submittedName>
        <fullName evidence="8">Sigma-70 family RNA polymerase sigma factor</fullName>
    </submittedName>
</protein>
<keyword evidence="3" id="KW-0731">Sigma factor</keyword>
<dbReference type="PANTHER" id="PTHR43133:SF63">
    <property type="entry name" value="RNA POLYMERASE SIGMA FACTOR FECI-RELATED"/>
    <property type="match status" value="1"/>
</dbReference>
<feature type="compositionally biased region" description="Basic and acidic residues" evidence="5">
    <location>
        <begin position="175"/>
        <end position="185"/>
    </location>
</feature>
<reference evidence="9" key="1">
    <citation type="submission" date="2020-12" db="EMBL/GenBank/DDBJ databases">
        <title>Hymenobacter sp.</title>
        <authorList>
            <person name="Kim M.K."/>
        </authorList>
    </citation>
    <scope>NUCLEOTIDE SEQUENCE [LARGE SCALE GENOMIC DNA]</scope>
    <source>
        <strain evidence="9">BT553</strain>
    </source>
</reference>
<dbReference type="InterPro" id="IPR013325">
    <property type="entry name" value="RNA_pol_sigma_r2"/>
</dbReference>
<keyword evidence="9" id="KW-1185">Reference proteome</keyword>
<sequence>MTEGGLCAVFLAERAMFLRLLVTRLGSIEEAEDALQDLWLKLGTVSGGPIAEPVSYLFRMANNIAVDRRRQAARRIDRDTGWMETRPAAQEQPDAERAMIARERLARVEATLAALPERVATAFRLYRFEGLPQRAIADRMGITVSGVEKLLHRAYRRIHLQRSISGADVGPPERLTPEEDRRDGR</sequence>
<dbReference type="InterPro" id="IPR007627">
    <property type="entry name" value="RNA_pol_sigma70_r2"/>
</dbReference>
<evidence type="ECO:0000256" key="3">
    <source>
        <dbReference type="ARBA" id="ARBA00023082"/>
    </source>
</evidence>
<feature type="region of interest" description="Disordered" evidence="5">
    <location>
        <begin position="166"/>
        <end position="185"/>
    </location>
</feature>
<name>A0ABS0XTY9_9SPHN</name>
<feature type="domain" description="RNA polymerase sigma-70 region 2" evidence="6">
    <location>
        <begin position="15"/>
        <end position="75"/>
    </location>
</feature>
<proteinExistence type="inferred from homology"/>
<feature type="domain" description="RNA polymerase sigma factor 70 region 4 type 2" evidence="7">
    <location>
        <begin position="107"/>
        <end position="158"/>
    </location>
</feature>
<dbReference type="Pfam" id="PF04542">
    <property type="entry name" value="Sigma70_r2"/>
    <property type="match status" value="1"/>
</dbReference>
<dbReference type="InterPro" id="IPR014284">
    <property type="entry name" value="RNA_pol_sigma-70_dom"/>
</dbReference>